<sequence length="242" mass="25154">MVGAGTLVNAAAIVAGGAVGLLFKKGIPKRFQEIIFTAQGTGVFLLGVLGVVTQAVTAAQDGVLTSSYGLGLVLSLVLGGLVGELIGIDRLFDRIANFLKRKLSKPGAAENVDIGAGFASSTVLFCAGAMAIIGSIQDGIMGDPSMLFTKAVLDGVISIIFATVYGYGVMLSALSILVYQGAITLIAYFLGDYIPMVVVGQMSLVGSAVLMLIGFDLWDIKKFNVANLIPAAFMPILLYFFL</sequence>
<feature type="transmembrane region" description="Helical" evidence="1">
    <location>
        <begin position="156"/>
        <end position="179"/>
    </location>
</feature>
<feature type="transmembrane region" description="Helical" evidence="1">
    <location>
        <begin position="225"/>
        <end position="241"/>
    </location>
</feature>
<dbReference type="Pfam" id="PF04474">
    <property type="entry name" value="DUF554"/>
    <property type="match status" value="1"/>
</dbReference>
<reference evidence="2" key="1">
    <citation type="submission" date="2020-10" db="EMBL/GenBank/DDBJ databases">
        <authorList>
            <person name="Gilroy R."/>
        </authorList>
    </citation>
    <scope>NUCLEOTIDE SEQUENCE</scope>
    <source>
        <strain evidence="2">CHK191-8634</strain>
    </source>
</reference>
<feature type="transmembrane region" description="Helical" evidence="1">
    <location>
        <begin position="112"/>
        <end position="136"/>
    </location>
</feature>
<evidence type="ECO:0000256" key="1">
    <source>
        <dbReference type="SAM" id="Phobius"/>
    </source>
</evidence>
<keyword evidence="1" id="KW-1133">Transmembrane helix</keyword>
<accession>A0A9D1ITX2</accession>
<evidence type="ECO:0000313" key="2">
    <source>
        <dbReference type="EMBL" id="HIU43478.1"/>
    </source>
</evidence>
<dbReference type="PANTHER" id="PTHR36111">
    <property type="entry name" value="INNER MEMBRANE PROTEIN-RELATED"/>
    <property type="match status" value="1"/>
</dbReference>
<reference evidence="2" key="2">
    <citation type="journal article" date="2021" name="PeerJ">
        <title>Extensive microbial diversity within the chicken gut microbiome revealed by metagenomics and culture.</title>
        <authorList>
            <person name="Gilroy R."/>
            <person name="Ravi A."/>
            <person name="Getino M."/>
            <person name="Pursley I."/>
            <person name="Horton D.L."/>
            <person name="Alikhan N.F."/>
            <person name="Baker D."/>
            <person name="Gharbi K."/>
            <person name="Hall N."/>
            <person name="Watson M."/>
            <person name="Adriaenssens E.M."/>
            <person name="Foster-Nyarko E."/>
            <person name="Jarju S."/>
            <person name="Secka A."/>
            <person name="Antonio M."/>
            <person name="Oren A."/>
            <person name="Chaudhuri R.R."/>
            <person name="La Ragione R."/>
            <person name="Hildebrand F."/>
            <person name="Pallen M.J."/>
        </authorList>
    </citation>
    <scope>NUCLEOTIDE SEQUENCE</scope>
    <source>
        <strain evidence="2">CHK191-8634</strain>
    </source>
</reference>
<feature type="transmembrane region" description="Helical" evidence="1">
    <location>
        <begin position="35"/>
        <end position="56"/>
    </location>
</feature>
<feature type="transmembrane region" description="Helical" evidence="1">
    <location>
        <begin position="68"/>
        <end position="92"/>
    </location>
</feature>
<organism evidence="2 3">
    <name type="scientific">Candidatus Ventrousia excrementavium</name>
    <dbReference type="NCBI Taxonomy" id="2840961"/>
    <lineage>
        <taxon>Bacteria</taxon>
        <taxon>Bacillati</taxon>
        <taxon>Bacillota</taxon>
        <taxon>Clostridia</taxon>
        <taxon>Eubacteriales</taxon>
        <taxon>Clostridiaceae</taxon>
        <taxon>Clostridiaceae incertae sedis</taxon>
        <taxon>Candidatus Ventrousia</taxon>
    </lineage>
</organism>
<dbReference type="EMBL" id="DVMR01000035">
    <property type="protein sequence ID" value="HIU43478.1"/>
    <property type="molecule type" value="Genomic_DNA"/>
</dbReference>
<evidence type="ECO:0000313" key="3">
    <source>
        <dbReference type="Proteomes" id="UP000824073"/>
    </source>
</evidence>
<proteinExistence type="predicted"/>
<dbReference type="PANTHER" id="PTHR36111:SF2">
    <property type="entry name" value="INNER MEMBRANE PROTEIN"/>
    <property type="match status" value="1"/>
</dbReference>
<gene>
    <name evidence="2" type="ORF">IAB67_04190</name>
</gene>
<keyword evidence="1" id="KW-0472">Membrane</keyword>
<dbReference type="InterPro" id="IPR007563">
    <property type="entry name" value="DUF554"/>
</dbReference>
<comment type="caution">
    <text evidence="2">The sequence shown here is derived from an EMBL/GenBank/DDBJ whole genome shotgun (WGS) entry which is preliminary data.</text>
</comment>
<dbReference type="AlphaFoldDB" id="A0A9D1ITX2"/>
<protein>
    <submittedName>
        <fullName evidence="2">DUF554 domain-containing protein</fullName>
    </submittedName>
</protein>
<dbReference type="Proteomes" id="UP000824073">
    <property type="component" value="Unassembled WGS sequence"/>
</dbReference>
<keyword evidence="1" id="KW-0812">Transmembrane</keyword>
<name>A0A9D1ITX2_9CLOT</name>
<feature type="transmembrane region" description="Helical" evidence="1">
    <location>
        <begin position="6"/>
        <end position="23"/>
    </location>
</feature>
<feature type="transmembrane region" description="Helical" evidence="1">
    <location>
        <begin position="186"/>
        <end position="213"/>
    </location>
</feature>